<keyword evidence="3 7" id="KW-0129">CBS domain</keyword>
<dbReference type="AlphaFoldDB" id="A0A239PKC9"/>
<dbReference type="InterPro" id="IPR000644">
    <property type="entry name" value="CBS_dom"/>
</dbReference>
<keyword evidence="5" id="KW-0479">Metal-binding</keyword>
<feature type="site" description="Catalytically relevant" evidence="6">
    <location>
        <position position="157"/>
    </location>
</feature>
<keyword evidence="5" id="KW-0862">Zinc</keyword>
<proteinExistence type="inferred from homology"/>
<dbReference type="GO" id="GO:0046872">
    <property type="term" value="F:metal ion binding"/>
    <property type="evidence" value="ECO:0007669"/>
    <property type="project" value="UniProtKB-KW"/>
</dbReference>
<dbReference type="InterPro" id="IPR046342">
    <property type="entry name" value="CBS_dom_sf"/>
</dbReference>
<organism evidence="10 11">
    <name type="scientific">Amphiplicatus metriothermophilus</name>
    <dbReference type="NCBI Taxonomy" id="1519374"/>
    <lineage>
        <taxon>Bacteria</taxon>
        <taxon>Pseudomonadati</taxon>
        <taxon>Pseudomonadota</taxon>
        <taxon>Alphaproteobacteria</taxon>
        <taxon>Parvularculales</taxon>
        <taxon>Parvularculaceae</taxon>
        <taxon>Amphiplicatus</taxon>
    </lineage>
</organism>
<dbReference type="Pfam" id="PF01380">
    <property type="entry name" value="SIS"/>
    <property type="match status" value="1"/>
</dbReference>
<feature type="domain" description="CBS" evidence="8">
    <location>
        <begin position="214"/>
        <end position="273"/>
    </location>
</feature>
<dbReference type="SMART" id="SM00116">
    <property type="entry name" value="CBS"/>
    <property type="match status" value="2"/>
</dbReference>
<evidence type="ECO:0000256" key="7">
    <source>
        <dbReference type="PROSITE-ProRule" id="PRU00703"/>
    </source>
</evidence>
<evidence type="ECO:0000256" key="6">
    <source>
        <dbReference type="PIRSR" id="PIRSR004692-3"/>
    </source>
</evidence>
<evidence type="ECO:0000256" key="3">
    <source>
        <dbReference type="ARBA" id="ARBA00023122"/>
    </source>
</evidence>
<dbReference type="SUPFAM" id="SSF53697">
    <property type="entry name" value="SIS domain"/>
    <property type="match status" value="1"/>
</dbReference>
<keyword evidence="10" id="KW-0413">Isomerase</keyword>
<accession>A0A239PKC9</accession>
<feature type="site" description="Catalytically relevant" evidence="6">
    <location>
        <position position="198"/>
    </location>
</feature>
<keyword evidence="2" id="KW-0677">Repeat</keyword>
<keyword evidence="11" id="KW-1185">Reference proteome</keyword>
<protein>
    <submittedName>
        <fullName evidence="10">Arabinose-5-phosphate isomerase</fullName>
    </submittedName>
</protein>
<reference evidence="10 11" key="1">
    <citation type="submission" date="2017-07" db="EMBL/GenBank/DDBJ databases">
        <authorList>
            <person name="Sun Z.S."/>
            <person name="Albrecht U."/>
            <person name="Echele G."/>
            <person name="Lee C.C."/>
        </authorList>
    </citation>
    <scope>NUCLEOTIDE SEQUENCE [LARGE SCALE GENOMIC DNA]</scope>
    <source>
        <strain evidence="10 11">CGMCC 1.12710</strain>
    </source>
</reference>
<feature type="domain" description="SIS" evidence="9">
    <location>
        <begin position="46"/>
        <end position="189"/>
    </location>
</feature>
<dbReference type="Gene3D" id="3.10.580.10">
    <property type="entry name" value="CBS-domain"/>
    <property type="match status" value="1"/>
</dbReference>
<dbReference type="GO" id="GO:0005975">
    <property type="term" value="P:carbohydrate metabolic process"/>
    <property type="evidence" value="ECO:0007669"/>
    <property type="project" value="InterPro"/>
</dbReference>
<dbReference type="EMBL" id="FZQA01000001">
    <property type="protein sequence ID" value="SNT68271.1"/>
    <property type="molecule type" value="Genomic_DNA"/>
</dbReference>
<evidence type="ECO:0000313" key="11">
    <source>
        <dbReference type="Proteomes" id="UP000198346"/>
    </source>
</evidence>
<dbReference type="NCBIfam" id="TIGR00393">
    <property type="entry name" value="kpsF"/>
    <property type="match status" value="1"/>
</dbReference>
<evidence type="ECO:0000256" key="5">
    <source>
        <dbReference type="PIRSR" id="PIRSR004692-2"/>
    </source>
</evidence>
<dbReference type="PIRSF" id="PIRSF004692">
    <property type="entry name" value="KdsD_KpsF"/>
    <property type="match status" value="1"/>
</dbReference>
<dbReference type="PANTHER" id="PTHR42745">
    <property type="match status" value="1"/>
</dbReference>
<feature type="binding site" evidence="5">
    <location>
        <position position="87"/>
    </location>
    <ligand>
        <name>Zn(2+)</name>
        <dbReference type="ChEBI" id="CHEBI:29105"/>
    </ligand>
</feature>
<evidence type="ECO:0000259" key="8">
    <source>
        <dbReference type="PROSITE" id="PS51371"/>
    </source>
</evidence>
<sequence>MRKRAADMSRPKDEPDDLAVARRVLALQAEGLKALGESLDAAFSRAVETILNAQGRVICAGIGKSGHVARKVAATLASTGTPAYFVHPSEASHGDLGMIARGDVVLALSKSGETSELSDLIHYARRFAIPLLAITAAADSTLGRASDVALVIPPAVEACAETQAPTTSTTLMMALGDALAVALLERRGFKADSFSVLHPGGRLGAMLLRVSDLMHGGEALPLVRTGARLGEGLATISAKGFGCVGVVDGAGRLVGVITDGDVRRLLTAGARPETVDEAMTRAPVAAPPDALAASALRLMNARKITQIFVVENGAPVGIVHMHDLLRAGLR</sequence>
<dbReference type="CDD" id="cd04604">
    <property type="entry name" value="CBS_pair_SIS_assoc"/>
    <property type="match status" value="1"/>
</dbReference>
<dbReference type="GO" id="GO:0019146">
    <property type="term" value="F:arabinose-5-phosphate isomerase activity"/>
    <property type="evidence" value="ECO:0007669"/>
    <property type="project" value="UniProtKB-ARBA"/>
</dbReference>
<dbReference type="InterPro" id="IPR035474">
    <property type="entry name" value="SIS_Kpsf"/>
</dbReference>
<dbReference type="GO" id="GO:1901135">
    <property type="term" value="P:carbohydrate derivative metabolic process"/>
    <property type="evidence" value="ECO:0007669"/>
    <property type="project" value="InterPro"/>
</dbReference>
<evidence type="ECO:0000259" key="9">
    <source>
        <dbReference type="PROSITE" id="PS51464"/>
    </source>
</evidence>
<gene>
    <name evidence="10" type="ORF">SAMN06297382_0772</name>
</gene>
<dbReference type="GO" id="GO:0097367">
    <property type="term" value="F:carbohydrate derivative binding"/>
    <property type="evidence" value="ECO:0007669"/>
    <property type="project" value="InterPro"/>
</dbReference>
<dbReference type="PROSITE" id="PS51371">
    <property type="entry name" value="CBS"/>
    <property type="match status" value="2"/>
</dbReference>
<evidence type="ECO:0000313" key="10">
    <source>
        <dbReference type="EMBL" id="SNT68271.1"/>
    </source>
</evidence>
<evidence type="ECO:0000256" key="4">
    <source>
        <dbReference type="PIRNR" id="PIRNR004692"/>
    </source>
</evidence>
<dbReference type="InterPro" id="IPR004800">
    <property type="entry name" value="KdsD/KpsF-type"/>
</dbReference>
<feature type="site" description="Catalytically relevant" evidence="6">
    <location>
        <position position="64"/>
    </location>
</feature>
<evidence type="ECO:0000256" key="2">
    <source>
        <dbReference type="ARBA" id="ARBA00022737"/>
    </source>
</evidence>
<dbReference type="Gene3D" id="3.40.50.10490">
    <property type="entry name" value="Glucose-6-phosphate isomerase like protein, domain 1"/>
    <property type="match status" value="1"/>
</dbReference>
<feature type="domain" description="CBS" evidence="8">
    <location>
        <begin position="279"/>
        <end position="330"/>
    </location>
</feature>
<dbReference type="FunFam" id="3.40.50.10490:FF:000011">
    <property type="entry name" value="Arabinose 5-phosphate isomerase"/>
    <property type="match status" value="1"/>
</dbReference>
<dbReference type="PROSITE" id="PS51464">
    <property type="entry name" value="SIS"/>
    <property type="match status" value="1"/>
</dbReference>
<comment type="similarity">
    <text evidence="1 4">Belongs to the SIS family. GutQ/KpsF subfamily.</text>
</comment>
<dbReference type="InterPro" id="IPR050986">
    <property type="entry name" value="GutQ/KpsF_isomerases"/>
</dbReference>
<dbReference type="InterPro" id="IPR001347">
    <property type="entry name" value="SIS_dom"/>
</dbReference>
<feature type="site" description="Catalytically relevant" evidence="6">
    <location>
        <position position="116"/>
    </location>
</feature>
<dbReference type="PANTHER" id="PTHR42745:SF1">
    <property type="entry name" value="ARABINOSE 5-PHOSPHATE ISOMERASE KDSD"/>
    <property type="match status" value="1"/>
</dbReference>
<dbReference type="InterPro" id="IPR046348">
    <property type="entry name" value="SIS_dom_sf"/>
</dbReference>
<dbReference type="Proteomes" id="UP000198346">
    <property type="component" value="Unassembled WGS sequence"/>
</dbReference>
<dbReference type="CDD" id="cd05014">
    <property type="entry name" value="SIS_Kpsf"/>
    <property type="match status" value="1"/>
</dbReference>
<evidence type="ECO:0000256" key="1">
    <source>
        <dbReference type="ARBA" id="ARBA00008165"/>
    </source>
</evidence>
<name>A0A239PKC9_9PROT</name>
<dbReference type="Pfam" id="PF00571">
    <property type="entry name" value="CBS"/>
    <property type="match status" value="2"/>
</dbReference>